<reference evidence="2" key="1">
    <citation type="submission" date="2019-06" db="EMBL/GenBank/DDBJ databases">
        <title>Sulfurimonas gotlandica sp. nov., a chemoautotrophic and psychrotolerant epsilonproteobacterium isolated from a pelagic redoxcline, and an emended description of the genus Sulfurimonas.</title>
        <authorList>
            <person name="Wang S."/>
            <person name="Jiang L."/>
            <person name="Shao Z."/>
        </authorList>
    </citation>
    <scope>NUCLEOTIDE SEQUENCE [LARGE SCALE GENOMIC DNA]</scope>
    <source>
        <strain evidence="2">1-1N</strain>
    </source>
</reference>
<dbReference type="RefSeq" id="WP_152298524.1">
    <property type="nucleotide sequence ID" value="NZ_CP041166.1"/>
</dbReference>
<dbReference type="AlphaFoldDB" id="A0AAJ4A241"/>
<dbReference type="KEGG" id="suln:FJR47_00380"/>
<organism evidence="1 2">
    <name type="scientific">Sulfurimonas xiamenensis</name>
    <dbReference type="NCBI Taxonomy" id="2590021"/>
    <lineage>
        <taxon>Bacteria</taxon>
        <taxon>Pseudomonadati</taxon>
        <taxon>Campylobacterota</taxon>
        <taxon>Epsilonproteobacteria</taxon>
        <taxon>Campylobacterales</taxon>
        <taxon>Sulfurimonadaceae</taxon>
        <taxon>Sulfurimonas</taxon>
    </lineage>
</organism>
<evidence type="ECO:0000313" key="1">
    <source>
        <dbReference type="EMBL" id="QFR42453.1"/>
    </source>
</evidence>
<dbReference type="EMBL" id="CP041166">
    <property type="protein sequence ID" value="QFR42453.1"/>
    <property type="molecule type" value="Genomic_DNA"/>
</dbReference>
<dbReference type="Proteomes" id="UP000326061">
    <property type="component" value="Chromosome"/>
</dbReference>
<keyword evidence="2" id="KW-1185">Reference proteome</keyword>
<accession>A0AAJ4A241</accession>
<sequence length="61" mass="6841">MKNCRDAKSATKYSFALEYLRALQASLFPCISPVPASLEALHFSPFVNGVKKKNPFFPSYL</sequence>
<gene>
    <name evidence="1" type="ORF">FJR47_00380</name>
</gene>
<protein>
    <submittedName>
        <fullName evidence="1">Uncharacterized protein</fullName>
    </submittedName>
</protein>
<evidence type="ECO:0000313" key="2">
    <source>
        <dbReference type="Proteomes" id="UP000326061"/>
    </source>
</evidence>
<proteinExistence type="predicted"/>
<name>A0AAJ4A241_9BACT</name>